<dbReference type="InterPro" id="IPR002888">
    <property type="entry name" value="2Fe-2S-bd"/>
</dbReference>
<keyword evidence="6" id="KW-0560">Oxidoreductase</keyword>
<keyword evidence="1" id="KW-0001">2Fe-2S</keyword>
<dbReference type="InterPro" id="IPR001041">
    <property type="entry name" value="2Fe-2S_ferredoxin-type"/>
</dbReference>
<dbReference type="Pfam" id="PF00111">
    <property type="entry name" value="Fer2"/>
    <property type="match status" value="1"/>
</dbReference>
<dbReference type="EMBL" id="UOEI01000057">
    <property type="protein sequence ID" value="VAV91304.1"/>
    <property type="molecule type" value="Genomic_DNA"/>
</dbReference>
<dbReference type="InterPro" id="IPR036884">
    <property type="entry name" value="2Fe-2S-bd_dom_sf"/>
</dbReference>
<keyword evidence="3" id="KW-0408">Iron</keyword>
<dbReference type="PROSITE" id="PS51085">
    <property type="entry name" value="2FE2S_FER_2"/>
    <property type="match status" value="1"/>
</dbReference>
<dbReference type="Pfam" id="PF01799">
    <property type="entry name" value="Fer2_2"/>
    <property type="match status" value="1"/>
</dbReference>
<gene>
    <name evidence="6" type="ORF">MNBD_ACTINO01-740</name>
</gene>
<dbReference type="InterPro" id="IPR051452">
    <property type="entry name" value="Diverse_Oxidoreductases"/>
</dbReference>
<feature type="domain" description="2Fe-2S ferredoxin-type" evidence="5">
    <location>
        <begin position="2"/>
        <end position="78"/>
    </location>
</feature>
<sequence length="153" mass="16416">MVRMNTIVNGVRIDREIDANISLLDFLRDELGLVGTNRSCDVQVCGSCTVLVDGLPVSSCTFLANEADGAQVETIEGVRDTEFYRRAEAAFVSHAAVQCGFCTPGFVMTLKAMADDGVGAEEAQLRRSLSGNLCRCTGYRSILDAAAEIVGDR</sequence>
<organism evidence="6">
    <name type="scientific">hydrothermal vent metagenome</name>
    <dbReference type="NCBI Taxonomy" id="652676"/>
    <lineage>
        <taxon>unclassified sequences</taxon>
        <taxon>metagenomes</taxon>
        <taxon>ecological metagenomes</taxon>
    </lineage>
</organism>
<evidence type="ECO:0000256" key="2">
    <source>
        <dbReference type="ARBA" id="ARBA00022723"/>
    </source>
</evidence>
<dbReference type="SUPFAM" id="SSF47741">
    <property type="entry name" value="CO dehydrogenase ISP C-domain like"/>
    <property type="match status" value="1"/>
</dbReference>
<evidence type="ECO:0000259" key="5">
    <source>
        <dbReference type="PROSITE" id="PS51085"/>
    </source>
</evidence>
<protein>
    <submittedName>
        <fullName evidence="6">Xanthine dehydrogenase iron-sulfur subunit</fullName>
        <ecNumber evidence="6">1.17.1.4</ecNumber>
    </submittedName>
</protein>
<dbReference type="SUPFAM" id="SSF54292">
    <property type="entry name" value="2Fe-2S ferredoxin-like"/>
    <property type="match status" value="1"/>
</dbReference>
<dbReference type="Gene3D" id="3.10.20.30">
    <property type="match status" value="1"/>
</dbReference>
<dbReference type="GO" id="GO:0004854">
    <property type="term" value="F:xanthine dehydrogenase activity"/>
    <property type="evidence" value="ECO:0007669"/>
    <property type="project" value="UniProtKB-EC"/>
</dbReference>
<keyword evidence="2" id="KW-0479">Metal-binding</keyword>
<name>A0A3B0RD91_9ZZZZ</name>
<dbReference type="InterPro" id="IPR036010">
    <property type="entry name" value="2Fe-2S_ferredoxin-like_sf"/>
</dbReference>
<evidence type="ECO:0000256" key="4">
    <source>
        <dbReference type="ARBA" id="ARBA00023014"/>
    </source>
</evidence>
<dbReference type="InterPro" id="IPR012675">
    <property type="entry name" value="Beta-grasp_dom_sf"/>
</dbReference>
<dbReference type="Gene3D" id="1.10.150.120">
    <property type="entry name" value="[2Fe-2S]-binding domain"/>
    <property type="match status" value="1"/>
</dbReference>
<dbReference type="AlphaFoldDB" id="A0A3B0RD91"/>
<dbReference type="GO" id="GO:0046872">
    <property type="term" value="F:metal ion binding"/>
    <property type="evidence" value="ECO:0007669"/>
    <property type="project" value="UniProtKB-KW"/>
</dbReference>
<proteinExistence type="predicted"/>
<dbReference type="PANTHER" id="PTHR44379:SF8">
    <property type="entry name" value="XANTHINE DEHYDROGENASE IRON-SULFUR-BINDING SUBUNIT XDHC-RELATED"/>
    <property type="match status" value="1"/>
</dbReference>
<dbReference type="GO" id="GO:0051537">
    <property type="term" value="F:2 iron, 2 sulfur cluster binding"/>
    <property type="evidence" value="ECO:0007669"/>
    <property type="project" value="UniProtKB-KW"/>
</dbReference>
<evidence type="ECO:0000256" key="1">
    <source>
        <dbReference type="ARBA" id="ARBA00022714"/>
    </source>
</evidence>
<dbReference type="GO" id="GO:0009055">
    <property type="term" value="F:electron transfer activity"/>
    <property type="evidence" value="ECO:0007669"/>
    <property type="project" value="InterPro"/>
</dbReference>
<dbReference type="EC" id="1.17.1.4" evidence="6"/>
<reference evidence="6" key="1">
    <citation type="submission" date="2018-06" db="EMBL/GenBank/DDBJ databases">
        <authorList>
            <person name="Zhirakovskaya E."/>
        </authorList>
    </citation>
    <scope>NUCLEOTIDE SEQUENCE</scope>
</reference>
<keyword evidence="4" id="KW-0411">Iron-sulfur</keyword>
<dbReference type="PANTHER" id="PTHR44379">
    <property type="entry name" value="OXIDOREDUCTASE WITH IRON-SULFUR SUBUNIT"/>
    <property type="match status" value="1"/>
</dbReference>
<evidence type="ECO:0000256" key="3">
    <source>
        <dbReference type="ARBA" id="ARBA00023004"/>
    </source>
</evidence>
<accession>A0A3B0RD91</accession>
<evidence type="ECO:0000313" key="6">
    <source>
        <dbReference type="EMBL" id="VAV91304.1"/>
    </source>
</evidence>